<dbReference type="PANTHER" id="PTHR24121:SF29">
    <property type="match status" value="1"/>
</dbReference>
<keyword evidence="1" id="KW-0040">ANK repeat</keyword>
<dbReference type="InterPro" id="IPR036770">
    <property type="entry name" value="Ankyrin_rpt-contain_sf"/>
</dbReference>
<proteinExistence type="predicted"/>
<dbReference type="Proteomes" id="UP001164929">
    <property type="component" value="Chromosome 15"/>
</dbReference>
<accession>A0AAD6LPP2</accession>
<feature type="repeat" description="ANK" evidence="1">
    <location>
        <begin position="80"/>
        <end position="102"/>
    </location>
</feature>
<dbReference type="Gene3D" id="1.25.40.20">
    <property type="entry name" value="Ankyrin repeat-containing domain"/>
    <property type="match status" value="2"/>
</dbReference>
<protein>
    <submittedName>
        <fullName evidence="2">Delta-latroinsectotoxin-Lt1a-like</fullName>
    </submittedName>
</protein>
<dbReference type="SMART" id="SM00248">
    <property type="entry name" value="ANK"/>
    <property type="match status" value="4"/>
</dbReference>
<dbReference type="EMBL" id="JAQIZT010000015">
    <property type="protein sequence ID" value="KAJ6971008.1"/>
    <property type="molecule type" value="Genomic_DNA"/>
</dbReference>
<sequence length="407" mass="46405">MGTPLMETVYKAASEGKWDLMKEAYDEEHDMYVMSPITVSEDTPLHLAVYSKKVQPLKALLDIADKNPMLGNPCTKENAYGNTVLHEAVFAGNMEAVEHLLQFTPKEQGNYHPSMQLETENALGETPLYRAASCGKKEIVEYLVIKMKQISEGELLKNHRRRGYLEKEKNENSEKVDLKPILHAAIEGQHFETALTLLKRDPSLGDMKDEQGRTCLHLLAEMPSAFKSGYAMPKYSIRNLIYCCLSASNGDDDQSKSKKGYKELNFKVHYGNKTSIEKYGANYISYIDIFFICKRAVNDDLKEFQIQDGQGNKVFDDASTLKMLSLHEHEIILFVDTAPKCRPQYYSSEPHKGNEYDGDIYSMNDDYIPLDEKLFEFVNKAEDEWIDNINSNFIMGKTLNDASDFEN</sequence>
<evidence type="ECO:0000313" key="2">
    <source>
        <dbReference type="EMBL" id="KAJ6971008.1"/>
    </source>
</evidence>
<evidence type="ECO:0000256" key="1">
    <source>
        <dbReference type="PROSITE-ProRule" id="PRU00023"/>
    </source>
</evidence>
<dbReference type="Pfam" id="PF12796">
    <property type="entry name" value="Ank_2"/>
    <property type="match status" value="1"/>
</dbReference>
<dbReference type="InterPro" id="IPR002110">
    <property type="entry name" value="Ankyrin_rpt"/>
</dbReference>
<dbReference type="PROSITE" id="PS50088">
    <property type="entry name" value="ANK_REPEAT"/>
    <property type="match status" value="1"/>
</dbReference>
<dbReference type="PANTHER" id="PTHR24121">
    <property type="entry name" value="NO MECHANORECEPTOR POTENTIAL C, ISOFORM D-RELATED"/>
    <property type="match status" value="1"/>
</dbReference>
<dbReference type="SUPFAM" id="SSF48403">
    <property type="entry name" value="Ankyrin repeat"/>
    <property type="match status" value="1"/>
</dbReference>
<evidence type="ECO:0000313" key="3">
    <source>
        <dbReference type="Proteomes" id="UP001164929"/>
    </source>
</evidence>
<reference evidence="2" key="1">
    <citation type="journal article" date="2023" name="Mol. Ecol. Resour.">
        <title>Chromosome-level genome assembly of a triploid poplar Populus alba 'Berolinensis'.</title>
        <authorList>
            <person name="Chen S."/>
            <person name="Yu Y."/>
            <person name="Wang X."/>
            <person name="Wang S."/>
            <person name="Zhang T."/>
            <person name="Zhou Y."/>
            <person name="He R."/>
            <person name="Meng N."/>
            <person name="Wang Y."/>
            <person name="Liu W."/>
            <person name="Liu Z."/>
            <person name="Liu J."/>
            <person name="Guo Q."/>
            <person name="Huang H."/>
            <person name="Sederoff R.R."/>
            <person name="Wang G."/>
            <person name="Qu G."/>
            <person name="Chen S."/>
        </authorList>
    </citation>
    <scope>NUCLEOTIDE SEQUENCE</scope>
    <source>
        <strain evidence="2">SC-2020</strain>
    </source>
</reference>
<name>A0AAD6LPP2_9ROSI</name>
<keyword evidence="3" id="KW-1185">Reference proteome</keyword>
<comment type="caution">
    <text evidence="2">The sequence shown here is derived from an EMBL/GenBank/DDBJ whole genome shotgun (WGS) entry which is preliminary data.</text>
</comment>
<gene>
    <name evidence="2" type="ORF">NC653_035317</name>
</gene>
<organism evidence="2 3">
    <name type="scientific">Populus alba x Populus x berolinensis</name>
    <dbReference type="NCBI Taxonomy" id="444605"/>
    <lineage>
        <taxon>Eukaryota</taxon>
        <taxon>Viridiplantae</taxon>
        <taxon>Streptophyta</taxon>
        <taxon>Embryophyta</taxon>
        <taxon>Tracheophyta</taxon>
        <taxon>Spermatophyta</taxon>
        <taxon>Magnoliopsida</taxon>
        <taxon>eudicotyledons</taxon>
        <taxon>Gunneridae</taxon>
        <taxon>Pentapetalae</taxon>
        <taxon>rosids</taxon>
        <taxon>fabids</taxon>
        <taxon>Malpighiales</taxon>
        <taxon>Salicaceae</taxon>
        <taxon>Saliceae</taxon>
        <taxon>Populus</taxon>
    </lineage>
</organism>
<dbReference type="PROSITE" id="PS50297">
    <property type="entry name" value="ANK_REP_REGION"/>
    <property type="match status" value="1"/>
</dbReference>
<dbReference type="AlphaFoldDB" id="A0AAD6LPP2"/>